<feature type="transmembrane region" description="Helical" evidence="1">
    <location>
        <begin position="127"/>
        <end position="144"/>
    </location>
</feature>
<reference evidence="3" key="1">
    <citation type="journal article" date="2019" name="Int. J. Syst. Evol. Microbiol.">
        <title>The Global Catalogue of Microorganisms (GCM) 10K type strain sequencing project: providing services to taxonomists for standard genome sequencing and annotation.</title>
        <authorList>
            <consortium name="The Broad Institute Genomics Platform"/>
            <consortium name="The Broad Institute Genome Sequencing Center for Infectious Disease"/>
            <person name="Wu L."/>
            <person name="Ma J."/>
        </authorList>
    </citation>
    <scope>NUCLEOTIDE SEQUENCE [LARGE SCALE GENOMIC DNA]</scope>
    <source>
        <strain evidence="3">CGMCC 1.6964</strain>
    </source>
</reference>
<feature type="transmembrane region" description="Helical" evidence="1">
    <location>
        <begin position="198"/>
        <end position="222"/>
    </location>
</feature>
<sequence>MKTMEKEPIRPPMLQGLGRPAAYSLLETLSVYSAVVLLAHYILQLPDLLLLFPLFVLHAAASLIGLRQAQRRMGSWPTLLPFAFGILIALLIPAGLLIRGAAAAALLLAALRGLLTGRRQLWDNMQLRIPLSGLGAMLILYVVAGRTAELSTYRPFLYMIAVLLLALTLLLINGDRVRNAAGQETSSLGGVLMMNRRLTWMVALLVVVVGIIGGPTGILGAIREWWLSIFSNTGGQPIPEIPNMPAVDYSAIQALGEEGGETPLWLKRVGLILQILFTLVIASVILWLLYRLFGRWLPNGLRNLIRKIATRLGLMREIRASQEGKDYTDRAEKLTAEQAGTKKRRFRPFRRAAEYTGEDPKLRYRSIILHAARRGFLFKASRTPAENGRELSGGRYTELSSAELEKLVERYNDARYRSGKEKERE</sequence>
<keyword evidence="1" id="KW-0472">Membrane</keyword>
<proteinExistence type="predicted"/>
<accession>A0ABQ2KSX6</accession>
<organism evidence="2 3">
    <name type="scientific">Saccharibacillus kuerlensis</name>
    <dbReference type="NCBI Taxonomy" id="459527"/>
    <lineage>
        <taxon>Bacteria</taxon>
        <taxon>Bacillati</taxon>
        <taxon>Bacillota</taxon>
        <taxon>Bacilli</taxon>
        <taxon>Bacillales</taxon>
        <taxon>Paenibacillaceae</taxon>
        <taxon>Saccharibacillus</taxon>
    </lineage>
</organism>
<feature type="transmembrane region" description="Helical" evidence="1">
    <location>
        <begin position="271"/>
        <end position="293"/>
    </location>
</feature>
<keyword evidence="1" id="KW-1133">Transmembrane helix</keyword>
<feature type="transmembrane region" description="Helical" evidence="1">
    <location>
        <begin position="73"/>
        <end position="92"/>
    </location>
</feature>
<gene>
    <name evidence="2" type="ORF">GCM10010969_04960</name>
</gene>
<feature type="transmembrane region" description="Helical" evidence="1">
    <location>
        <begin position="21"/>
        <end position="42"/>
    </location>
</feature>
<comment type="caution">
    <text evidence="2">The sequence shown here is derived from an EMBL/GenBank/DDBJ whole genome shotgun (WGS) entry which is preliminary data.</text>
</comment>
<dbReference type="RefSeq" id="WP_018975430.1">
    <property type="nucleotide sequence ID" value="NZ_BMLN01000001.1"/>
</dbReference>
<protein>
    <recommendedName>
        <fullName evidence="4">DUF4129 domain-containing protein</fullName>
    </recommendedName>
</protein>
<evidence type="ECO:0008006" key="4">
    <source>
        <dbReference type="Google" id="ProtNLM"/>
    </source>
</evidence>
<dbReference type="Proteomes" id="UP000606653">
    <property type="component" value="Unassembled WGS sequence"/>
</dbReference>
<feature type="transmembrane region" description="Helical" evidence="1">
    <location>
        <begin position="156"/>
        <end position="177"/>
    </location>
</feature>
<name>A0ABQ2KSX6_9BACL</name>
<evidence type="ECO:0000313" key="2">
    <source>
        <dbReference type="EMBL" id="GGN92420.1"/>
    </source>
</evidence>
<feature type="transmembrane region" description="Helical" evidence="1">
    <location>
        <begin position="48"/>
        <end position="66"/>
    </location>
</feature>
<dbReference type="EMBL" id="BMLN01000001">
    <property type="protein sequence ID" value="GGN92420.1"/>
    <property type="molecule type" value="Genomic_DNA"/>
</dbReference>
<evidence type="ECO:0000313" key="3">
    <source>
        <dbReference type="Proteomes" id="UP000606653"/>
    </source>
</evidence>
<feature type="transmembrane region" description="Helical" evidence="1">
    <location>
        <begin position="98"/>
        <end position="115"/>
    </location>
</feature>
<keyword evidence="1" id="KW-0812">Transmembrane</keyword>
<keyword evidence="3" id="KW-1185">Reference proteome</keyword>
<evidence type="ECO:0000256" key="1">
    <source>
        <dbReference type="SAM" id="Phobius"/>
    </source>
</evidence>